<dbReference type="AlphaFoldDB" id="A0A6A6A038"/>
<feature type="region of interest" description="Disordered" evidence="1">
    <location>
        <begin position="155"/>
        <end position="178"/>
    </location>
</feature>
<evidence type="ECO:0000313" key="3">
    <source>
        <dbReference type="Proteomes" id="UP000799771"/>
    </source>
</evidence>
<dbReference type="GeneID" id="54402345"/>
<feature type="compositionally biased region" description="Polar residues" evidence="1">
    <location>
        <begin position="155"/>
        <end position="167"/>
    </location>
</feature>
<feature type="region of interest" description="Disordered" evidence="1">
    <location>
        <begin position="1"/>
        <end position="30"/>
    </location>
</feature>
<keyword evidence="3" id="KW-1185">Reference proteome</keyword>
<dbReference type="EMBL" id="ML977516">
    <property type="protein sequence ID" value="KAF2125372.1"/>
    <property type="molecule type" value="Genomic_DNA"/>
</dbReference>
<reference evidence="2" key="1">
    <citation type="journal article" date="2020" name="Stud. Mycol.">
        <title>101 Dothideomycetes genomes: a test case for predicting lifestyles and emergence of pathogens.</title>
        <authorList>
            <person name="Haridas S."/>
            <person name="Albert R."/>
            <person name="Binder M."/>
            <person name="Bloem J."/>
            <person name="Labutti K."/>
            <person name="Salamov A."/>
            <person name="Andreopoulos B."/>
            <person name="Baker S."/>
            <person name="Barry K."/>
            <person name="Bills G."/>
            <person name="Bluhm B."/>
            <person name="Cannon C."/>
            <person name="Castanera R."/>
            <person name="Culley D."/>
            <person name="Daum C."/>
            <person name="Ezra D."/>
            <person name="Gonzalez J."/>
            <person name="Henrissat B."/>
            <person name="Kuo A."/>
            <person name="Liang C."/>
            <person name="Lipzen A."/>
            <person name="Lutzoni F."/>
            <person name="Magnuson J."/>
            <person name="Mondo S."/>
            <person name="Nolan M."/>
            <person name="Ohm R."/>
            <person name="Pangilinan J."/>
            <person name="Park H.-J."/>
            <person name="Ramirez L."/>
            <person name="Alfaro M."/>
            <person name="Sun H."/>
            <person name="Tritt A."/>
            <person name="Yoshinaga Y."/>
            <person name="Zwiers L.-H."/>
            <person name="Turgeon B."/>
            <person name="Goodwin S."/>
            <person name="Spatafora J."/>
            <person name="Crous P."/>
            <person name="Grigoriev I."/>
        </authorList>
    </citation>
    <scope>NUCLEOTIDE SEQUENCE</scope>
    <source>
        <strain evidence="2">CBS 119687</strain>
    </source>
</reference>
<name>A0A6A6A038_9PLEO</name>
<accession>A0A6A6A038</accession>
<evidence type="ECO:0000256" key="1">
    <source>
        <dbReference type="SAM" id="MobiDB-lite"/>
    </source>
</evidence>
<protein>
    <submittedName>
        <fullName evidence="2">Uncharacterized protein</fullName>
    </submittedName>
</protein>
<proteinExistence type="predicted"/>
<sequence length="178" mass="19867">MYRKGGRREKEGDQLRRATKKGFLVDRAPGPGGMPYTMSDQVPGIGYIDHHLPKGSPTCLSGLTGTSLEKDTPLKDVENARLLLVFRRYYAGHASVVLWSLVRSWELLLPEVDCGPENSRVSVYRHPRRSCSGHVFSITGQSKSFHDPRVYDTIQGSRPNQTSTNGCLGSRTRVRTVH</sequence>
<dbReference type="RefSeq" id="XP_033519764.1">
    <property type="nucleotide sequence ID" value="XM_033661913.1"/>
</dbReference>
<gene>
    <name evidence="2" type="ORF">P153DRAFT_111967</name>
</gene>
<dbReference type="Proteomes" id="UP000799771">
    <property type="component" value="Unassembled WGS sequence"/>
</dbReference>
<evidence type="ECO:0000313" key="2">
    <source>
        <dbReference type="EMBL" id="KAF2125372.1"/>
    </source>
</evidence>
<organism evidence="2 3">
    <name type="scientific">Dothidotthia symphoricarpi CBS 119687</name>
    <dbReference type="NCBI Taxonomy" id="1392245"/>
    <lineage>
        <taxon>Eukaryota</taxon>
        <taxon>Fungi</taxon>
        <taxon>Dikarya</taxon>
        <taxon>Ascomycota</taxon>
        <taxon>Pezizomycotina</taxon>
        <taxon>Dothideomycetes</taxon>
        <taxon>Pleosporomycetidae</taxon>
        <taxon>Pleosporales</taxon>
        <taxon>Dothidotthiaceae</taxon>
        <taxon>Dothidotthia</taxon>
    </lineage>
</organism>